<accession>A0ABM9E955</accession>
<dbReference type="Proteomes" id="UP001152604">
    <property type="component" value="Unassembled WGS sequence"/>
</dbReference>
<evidence type="ECO:0000313" key="2">
    <source>
        <dbReference type="Proteomes" id="UP001152604"/>
    </source>
</evidence>
<organism evidence="1 2">
    <name type="scientific">Mesorhizobium ventifaucium</name>
    <dbReference type="NCBI Taxonomy" id="666020"/>
    <lineage>
        <taxon>Bacteria</taxon>
        <taxon>Pseudomonadati</taxon>
        <taxon>Pseudomonadota</taxon>
        <taxon>Alphaproteobacteria</taxon>
        <taxon>Hyphomicrobiales</taxon>
        <taxon>Phyllobacteriaceae</taxon>
        <taxon>Mesorhizobium</taxon>
    </lineage>
</organism>
<proteinExistence type="predicted"/>
<dbReference type="EMBL" id="CAKXZS010000034">
    <property type="protein sequence ID" value="CAH2405310.1"/>
    <property type="molecule type" value="Genomic_DNA"/>
</dbReference>
<reference evidence="1" key="1">
    <citation type="submission" date="2022-03" db="EMBL/GenBank/DDBJ databases">
        <authorList>
            <person name="Brunel B."/>
        </authorList>
    </citation>
    <scope>NUCLEOTIDE SEQUENCE</scope>
    <source>
        <strain evidence="1">STM4922sample</strain>
    </source>
</reference>
<comment type="caution">
    <text evidence="1">The sequence shown here is derived from an EMBL/GenBank/DDBJ whole genome shotgun (WGS) entry which is preliminary data.</text>
</comment>
<name>A0ABM9E955_9HYPH</name>
<sequence length="151" mass="16047">MATQQKPPAEASGRIRAGWDDPRLEITLDGKVPQRDQVARAKAIDMTLSASAPGRSNSIGSWRVMAISTINSSMDAVGKSVSTLFEIIEASLWTGTGADFARSSSNLLISMTTSASMLFGNSRMAFPPCPYHARARGPSLEKSGLSLEKSA</sequence>
<gene>
    <name evidence="1" type="ORF">MES4922_40177</name>
</gene>
<protein>
    <submittedName>
        <fullName evidence="1">Uncharacterized protein</fullName>
    </submittedName>
</protein>
<evidence type="ECO:0000313" key="1">
    <source>
        <dbReference type="EMBL" id="CAH2405310.1"/>
    </source>
</evidence>
<keyword evidence="2" id="KW-1185">Reference proteome</keyword>